<dbReference type="InterPro" id="IPR050261">
    <property type="entry name" value="FrsA_esterase"/>
</dbReference>
<protein>
    <submittedName>
        <fullName evidence="4">Prolyl oligopeptidase family protein</fullName>
    </submittedName>
</protein>
<dbReference type="GO" id="GO:0052689">
    <property type="term" value="F:carboxylic ester hydrolase activity"/>
    <property type="evidence" value="ECO:0007669"/>
    <property type="project" value="UniProtKB-ARBA"/>
</dbReference>
<dbReference type="AlphaFoldDB" id="A0A1V3WC08"/>
<comment type="caution">
    <text evidence="4">The sequence shown here is derived from an EMBL/GenBank/DDBJ whole genome shotgun (WGS) entry which is preliminary data.</text>
</comment>
<dbReference type="Pfam" id="PF00561">
    <property type="entry name" value="Abhydrolase_1"/>
    <property type="match status" value="1"/>
</dbReference>
<dbReference type="PANTHER" id="PTHR22946:SF9">
    <property type="entry name" value="POLYKETIDE TRANSFERASE AF380"/>
    <property type="match status" value="1"/>
</dbReference>
<dbReference type="InterPro" id="IPR000073">
    <property type="entry name" value="AB_hydrolase_1"/>
</dbReference>
<reference evidence="4 5" key="1">
    <citation type="submission" date="2017-02" db="EMBL/GenBank/DDBJ databases">
        <title>Complete genome sequences of Mycobacterium kansasii strains isolated from rhesus macaques.</title>
        <authorList>
            <person name="Panda A."/>
            <person name="Nagaraj S."/>
            <person name="Zhao X."/>
            <person name="Tettelin H."/>
            <person name="Detolla L.J."/>
        </authorList>
    </citation>
    <scope>NUCLEOTIDE SEQUENCE [LARGE SCALE GENOMIC DNA]</scope>
    <source>
        <strain evidence="4 5">11-3813</strain>
    </source>
</reference>
<dbReference type="PANTHER" id="PTHR22946">
    <property type="entry name" value="DIENELACTONE HYDROLASE DOMAIN-CONTAINING PROTEIN-RELATED"/>
    <property type="match status" value="1"/>
</dbReference>
<evidence type="ECO:0000256" key="2">
    <source>
        <dbReference type="ARBA" id="ARBA00038115"/>
    </source>
</evidence>
<accession>A0A1V3WC08</accession>
<dbReference type="Proteomes" id="UP000189229">
    <property type="component" value="Unassembled WGS sequence"/>
</dbReference>
<keyword evidence="1" id="KW-0378">Hydrolase</keyword>
<dbReference type="EMBL" id="MVBM01000012">
    <property type="protein sequence ID" value="OOK64513.1"/>
    <property type="molecule type" value="Genomic_DNA"/>
</dbReference>
<dbReference type="SUPFAM" id="SSF53474">
    <property type="entry name" value="alpha/beta-Hydrolases"/>
    <property type="match status" value="1"/>
</dbReference>
<comment type="similarity">
    <text evidence="2">Belongs to the AB hydrolase superfamily. FUS2 hydrolase family.</text>
</comment>
<evidence type="ECO:0000313" key="4">
    <source>
        <dbReference type="EMBL" id="OOK64513.1"/>
    </source>
</evidence>
<evidence type="ECO:0000259" key="3">
    <source>
        <dbReference type="Pfam" id="PF00561"/>
    </source>
</evidence>
<gene>
    <name evidence="4" type="ORF">BZL30_9123</name>
</gene>
<sequence>MAHGLGAVRTMRLDAYAQRFCAAGYACLVFDYRNFGDSEGQPRQLLDIGMELADWRAAVTYARTLDGIDHSRIALWGTSFGGGHVIATAARMPGIAAAVAQCPFTDGIASVRAINPGTVARLTALAIRDVVGALAGRPRCSSPRSASPARLQ</sequence>
<dbReference type="Gene3D" id="3.40.50.1820">
    <property type="entry name" value="alpha/beta hydrolase"/>
    <property type="match status" value="1"/>
</dbReference>
<dbReference type="InterPro" id="IPR029058">
    <property type="entry name" value="AB_hydrolase_fold"/>
</dbReference>
<evidence type="ECO:0000313" key="5">
    <source>
        <dbReference type="Proteomes" id="UP000189229"/>
    </source>
</evidence>
<evidence type="ECO:0000256" key="1">
    <source>
        <dbReference type="ARBA" id="ARBA00022801"/>
    </source>
</evidence>
<name>A0A1V3WC08_MYCKA</name>
<proteinExistence type="inferred from homology"/>
<organism evidence="4 5">
    <name type="scientific">Mycobacterium kansasii</name>
    <dbReference type="NCBI Taxonomy" id="1768"/>
    <lineage>
        <taxon>Bacteria</taxon>
        <taxon>Bacillati</taxon>
        <taxon>Actinomycetota</taxon>
        <taxon>Actinomycetes</taxon>
        <taxon>Mycobacteriales</taxon>
        <taxon>Mycobacteriaceae</taxon>
        <taxon>Mycobacterium</taxon>
    </lineage>
</organism>
<feature type="domain" description="AB hydrolase-1" evidence="3">
    <location>
        <begin position="3"/>
        <end position="106"/>
    </location>
</feature>